<keyword evidence="4" id="KW-1185">Reference proteome</keyword>
<name>A0A6I4SVX3_9SPHN</name>
<dbReference type="EMBL" id="WTYM01000033">
    <property type="protein sequence ID" value="MXO59200.1"/>
    <property type="molecule type" value="Genomic_DNA"/>
</dbReference>
<feature type="chain" id="PRO_5026218825" evidence="2">
    <location>
        <begin position="24"/>
        <end position="260"/>
    </location>
</feature>
<sequence>MGTSILRWAPAMAVMAMSGAAAAADETSLPTLVTGAQFTDNLGDANLSLENKAAIKTVAARKLTVLGNDPHWTVTGLVGCRSGATLVKVQAFAGNVVNNNGVLYPIGTWSSSAEDTSVAGQIAAQVSLDLTLPVKRTYNNEAVELAFNPAREFELKLKAFVDKGGSAAQYMHTDEAYDMDVPIVLAAWCKMNGNSNFLPGMTQAGYVKRVVQATIIYHGDPAVVDGIGVISAQKATEGTVQAPTSKPTPKPQRVKAPSGN</sequence>
<reference evidence="3 4" key="1">
    <citation type="submission" date="2019-12" db="EMBL/GenBank/DDBJ databases">
        <title>Genomic-based taxomic classification of the family Erythrobacteraceae.</title>
        <authorList>
            <person name="Xu L."/>
        </authorList>
    </citation>
    <scope>NUCLEOTIDE SEQUENCE [LARGE SCALE GENOMIC DNA]</scope>
    <source>
        <strain evidence="3 4">MCCC 1K01500</strain>
    </source>
</reference>
<keyword evidence="2" id="KW-0732">Signal</keyword>
<feature type="region of interest" description="Disordered" evidence="1">
    <location>
        <begin position="236"/>
        <end position="260"/>
    </location>
</feature>
<protein>
    <submittedName>
        <fullName evidence="3">Uncharacterized protein</fullName>
    </submittedName>
</protein>
<evidence type="ECO:0000256" key="1">
    <source>
        <dbReference type="SAM" id="MobiDB-lite"/>
    </source>
</evidence>
<proteinExistence type="predicted"/>
<evidence type="ECO:0000313" key="3">
    <source>
        <dbReference type="EMBL" id="MXO59200.1"/>
    </source>
</evidence>
<dbReference type="RefSeq" id="WP_159793392.1">
    <property type="nucleotide sequence ID" value="NZ_WTYM01000033.1"/>
</dbReference>
<dbReference type="Proteomes" id="UP000433652">
    <property type="component" value="Unassembled WGS sequence"/>
</dbReference>
<gene>
    <name evidence="3" type="ORF">GRI89_06565</name>
</gene>
<feature type="signal peptide" evidence="2">
    <location>
        <begin position="1"/>
        <end position="23"/>
    </location>
</feature>
<dbReference type="AlphaFoldDB" id="A0A6I4SVX3"/>
<evidence type="ECO:0000256" key="2">
    <source>
        <dbReference type="SAM" id="SignalP"/>
    </source>
</evidence>
<organism evidence="3 4">
    <name type="scientific">Croceibacterium salegens</name>
    <dbReference type="NCBI Taxonomy" id="1737568"/>
    <lineage>
        <taxon>Bacteria</taxon>
        <taxon>Pseudomonadati</taxon>
        <taxon>Pseudomonadota</taxon>
        <taxon>Alphaproteobacteria</taxon>
        <taxon>Sphingomonadales</taxon>
        <taxon>Erythrobacteraceae</taxon>
        <taxon>Croceibacterium</taxon>
    </lineage>
</organism>
<evidence type="ECO:0000313" key="4">
    <source>
        <dbReference type="Proteomes" id="UP000433652"/>
    </source>
</evidence>
<comment type="caution">
    <text evidence="3">The sequence shown here is derived from an EMBL/GenBank/DDBJ whole genome shotgun (WGS) entry which is preliminary data.</text>
</comment>
<accession>A0A6I4SVX3</accession>
<feature type="compositionally biased region" description="Polar residues" evidence="1">
    <location>
        <begin position="236"/>
        <end position="247"/>
    </location>
</feature>